<sequence length="106" mass="12018">MCLSQLVELNESLDDIEDAGFNVYGISPDPPEAHQVVADQYNLDFELLTDVQGEFGFTHEFIEEDQTIYRGYLAVNPDSNELTKEIDYLPGENVNEVLDVLESMQD</sequence>
<dbReference type="AlphaFoldDB" id="A0A969PQK1"/>
<dbReference type="GO" id="GO:0016209">
    <property type="term" value="F:antioxidant activity"/>
    <property type="evidence" value="ECO:0007669"/>
    <property type="project" value="InterPro"/>
</dbReference>
<gene>
    <name evidence="3" type="ORF">HCN83_13465</name>
</gene>
<feature type="domain" description="Alkyl hydroperoxide reductase subunit C/ Thiol specific antioxidant" evidence="2">
    <location>
        <begin position="2"/>
        <end position="78"/>
    </location>
</feature>
<dbReference type="InterPro" id="IPR036249">
    <property type="entry name" value="Thioredoxin-like_sf"/>
</dbReference>
<dbReference type="RefSeq" id="WP_168008269.1">
    <property type="nucleotide sequence ID" value="NZ_JAATHJ010000025.1"/>
</dbReference>
<reference evidence="3 4" key="1">
    <citation type="submission" date="2020-03" db="EMBL/GenBank/DDBJ databases">
        <title>Assessment of the enzymatic potential of alkaline-tolerant lipase obtained from Bacillus luteus H11 (technogenic soil) for the bioremediation of saline soils contaminated with petroleum substances.</title>
        <authorList>
            <person name="Kalwasinska A."/>
        </authorList>
    </citation>
    <scope>NUCLEOTIDE SEQUENCE [LARGE SCALE GENOMIC DNA]</scope>
    <source>
        <strain evidence="3 4">H11</strain>
    </source>
</reference>
<dbReference type="Gene3D" id="3.40.30.10">
    <property type="entry name" value="Glutaredoxin"/>
    <property type="match status" value="1"/>
</dbReference>
<proteinExistence type="predicted"/>
<protein>
    <submittedName>
        <fullName evidence="3">Redoxin domain-containing protein</fullName>
    </submittedName>
</protein>
<evidence type="ECO:0000313" key="4">
    <source>
        <dbReference type="Proteomes" id="UP000752012"/>
    </source>
</evidence>
<name>A0A969PQK1_9BACI</name>
<keyword evidence="4" id="KW-1185">Reference proteome</keyword>
<keyword evidence="1" id="KW-1015">Disulfide bond</keyword>
<dbReference type="Pfam" id="PF00578">
    <property type="entry name" value="AhpC-TSA"/>
    <property type="match status" value="1"/>
</dbReference>
<evidence type="ECO:0000259" key="2">
    <source>
        <dbReference type="Pfam" id="PF00578"/>
    </source>
</evidence>
<accession>A0A969PQK1</accession>
<dbReference type="Proteomes" id="UP000752012">
    <property type="component" value="Unassembled WGS sequence"/>
</dbReference>
<evidence type="ECO:0000256" key="1">
    <source>
        <dbReference type="ARBA" id="ARBA00023157"/>
    </source>
</evidence>
<dbReference type="SUPFAM" id="SSF52833">
    <property type="entry name" value="Thioredoxin-like"/>
    <property type="match status" value="1"/>
</dbReference>
<organism evidence="3 4">
    <name type="scientific">Alkalicoccus luteus</name>
    <dbReference type="NCBI Taxonomy" id="1237094"/>
    <lineage>
        <taxon>Bacteria</taxon>
        <taxon>Bacillati</taxon>
        <taxon>Bacillota</taxon>
        <taxon>Bacilli</taxon>
        <taxon>Bacillales</taxon>
        <taxon>Bacillaceae</taxon>
        <taxon>Alkalicoccus</taxon>
    </lineage>
</organism>
<dbReference type="InterPro" id="IPR000866">
    <property type="entry name" value="AhpC/TSA"/>
</dbReference>
<evidence type="ECO:0000313" key="3">
    <source>
        <dbReference type="EMBL" id="NJP38585.1"/>
    </source>
</evidence>
<dbReference type="GO" id="GO:0016491">
    <property type="term" value="F:oxidoreductase activity"/>
    <property type="evidence" value="ECO:0007669"/>
    <property type="project" value="InterPro"/>
</dbReference>
<dbReference type="EMBL" id="JAATHJ010000025">
    <property type="protein sequence ID" value="NJP38585.1"/>
    <property type="molecule type" value="Genomic_DNA"/>
</dbReference>
<comment type="caution">
    <text evidence="3">The sequence shown here is derived from an EMBL/GenBank/DDBJ whole genome shotgun (WGS) entry which is preliminary data.</text>
</comment>